<name>A0AAW7DI16_9FLAO</name>
<dbReference type="RefSeq" id="WP_286484738.1">
    <property type="nucleotide sequence ID" value="NZ_JACALR010000001.1"/>
</dbReference>
<evidence type="ECO:0000313" key="3">
    <source>
        <dbReference type="Proteomes" id="UP001173578"/>
    </source>
</evidence>
<dbReference type="Proteomes" id="UP001173578">
    <property type="component" value="Unassembled WGS sequence"/>
</dbReference>
<feature type="chain" id="PRO_5043431701" evidence="1">
    <location>
        <begin position="19"/>
        <end position="315"/>
    </location>
</feature>
<dbReference type="EMBL" id="JACALR010000001">
    <property type="protein sequence ID" value="MDM1549886.1"/>
    <property type="molecule type" value="Genomic_DNA"/>
</dbReference>
<proteinExistence type="predicted"/>
<evidence type="ECO:0000313" key="2">
    <source>
        <dbReference type="EMBL" id="MDM1549886.1"/>
    </source>
</evidence>
<feature type="signal peptide" evidence="1">
    <location>
        <begin position="1"/>
        <end position="18"/>
    </location>
</feature>
<dbReference type="AlphaFoldDB" id="A0AAW7DI16"/>
<reference evidence="2" key="2">
    <citation type="journal article" date="2022" name="Sci. Total Environ.">
        <title>Prevalence, transmission, and molecular epidemiology of tet(X)-positive bacteria among humans, animals, and environmental niches in China: An epidemiological, and genomic-based study.</title>
        <authorList>
            <person name="Dong N."/>
            <person name="Zeng Y."/>
            <person name="Cai C."/>
            <person name="Sun C."/>
            <person name="Lu J."/>
            <person name="Liu C."/>
            <person name="Zhou H."/>
            <person name="Sun Q."/>
            <person name="Shu L."/>
            <person name="Wang H."/>
            <person name="Wang Y."/>
            <person name="Wang S."/>
            <person name="Wu C."/>
            <person name="Chan E.W."/>
            <person name="Chen G."/>
            <person name="Shen Z."/>
            <person name="Chen S."/>
            <person name="Zhang R."/>
        </authorList>
    </citation>
    <scope>NUCLEOTIDE SEQUENCE</scope>
    <source>
        <strain evidence="2">210</strain>
    </source>
</reference>
<sequence length="315" mass="36257">MKKYLLLVSLSFALFVSAQTNYNKPFIENDSQVSYTYKAVLDSRSKEAVINRISSEFNTPKVNKNDLVWNYNGSYEIVVRENDVNINFGKSNDNQALYEKVKALGKDLSTIVSQPVFKHRLITEKFYVVNDKANTFSYRGVFTLNKRANIKKSIEKYFGEPTLKADNFGWKTADYDITLKKDQVEFSMMKNNSDDSFYQQFLNLEKELTEIITNPGPKNTLITTKNYALNDNPMSYTYKAVFRPQQNDMVKDLIETQFGKGNLSGGDLVWNRNGSYEIILSDYQLKINLGKSNDTENIYLQIKELGTTITKALNY</sequence>
<organism evidence="2 3">
    <name type="scientific">Empedobacter falsenii</name>
    <dbReference type="NCBI Taxonomy" id="343874"/>
    <lineage>
        <taxon>Bacteria</taxon>
        <taxon>Pseudomonadati</taxon>
        <taxon>Bacteroidota</taxon>
        <taxon>Flavobacteriia</taxon>
        <taxon>Flavobacteriales</taxon>
        <taxon>Weeksellaceae</taxon>
        <taxon>Empedobacter</taxon>
    </lineage>
</organism>
<keyword evidence="1" id="KW-0732">Signal</keyword>
<reference evidence="2" key="1">
    <citation type="submission" date="2020-06" db="EMBL/GenBank/DDBJ databases">
        <authorList>
            <person name="Dong N."/>
        </authorList>
    </citation>
    <scope>NUCLEOTIDE SEQUENCE</scope>
    <source>
        <strain evidence="2">210</strain>
    </source>
</reference>
<gene>
    <name evidence="2" type="ORF">HX095_01495</name>
</gene>
<evidence type="ECO:0000256" key="1">
    <source>
        <dbReference type="SAM" id="SignalP"/>
    </source>
</evidence>
<accession>A0AAW7DI16</accession>
<protein>
    <submittedName>
        <fullName evidence="2">Uncharacterized protein</fullName>
    </submittedName>
</protein>
<comment type="caution">
    <text evidence="2">The sequence shown here is derived from an EMBL/GenBank/DDBJ whole genome shotgun (WGS) entry which is preliminary data.</text>
</comment>